<dbReference type="Pfam" id="PF00990">
    <property type="entry name" value="GGDEF"/>
    <property type="match status" value="1"/>
</dbReference>
<dbReference type="Gene3D" id="3.30.70.270">
    <property type="match status" value="1"/>
</dbReference>
<dbReference type="PANTHER" id="PTHR33121:SF19">
    <property type="entry name" value="CYCLIC DI-GMP PHOSPHODIESTERASE PA2567"/>
    <property type="match status" value="1"/>
</dbReference>
<dbReference type="RefSeq" id="WP_091240182.1">
    <property type="nucleotide sequence ID" value="NZ_FNIR01000002.1"/>
</dbReference>
<feature type="transmembrane region" description="Helical" evidence="1">
    <location>
        <begin position="20"/>
        <end position="44"/>
    </location>
</feature>
<proteinExistence type="predicted"/>
<dbReference type="Pfam" id="PF00563">
    <property type="entry name" value="EAL"/>
    <property type="match status" value="1"/>
</dbReference>
<feature type="domain" description="GGDEF" evidence="3">
    <location>
        <begin position="354"/>
        <end position="489"/>
    </location>
</feature>
<dbReference type="CDD" id="cd01948">
    <property type="entry name" value="EAL"/>
    <property type="match status" value="1"/>
</dbReference>
<protein>
    <submittedName>
        <fullName evidence="4">Diguanylate cyclase/phosphodiesterase</fullName>
    </submittedName>
</protein>
<evidence type="ECO:0000313" key="5">
    <source>
        <dbReference type="Proteomes" id="UP000199088"/>
    </source>
</evidence>
<feature type="transmembrane region" description="Helical" evidence="1">
    <location>
        <begin position="175"/>
        <end position="194"/>
    </location>
</feature>
<keyword evidence="1" id="KW-0812">Transmembrane</keyword>
<evidence type="ECO:0000259" key="3">
    <source>
        <dbReference type="PROSITE" id="PS50887"/>
    </source>
</evidence>
<dbReference type="CDD" id="cd01949">
    <property type="entry name" value="GGDEF"/>
    <property type="match status" value="1"/>
</dbReference>
<dbReference type="OrthoDB" id="23692at2"/>
<organism evidence="4 5">
    <name type="scientific">Klenkia soli</name>
    <dbReference type="NCBI Taxonomy" id="1052260"/>
    <lineage>
        <taxon>Bacteria</taxon>
        <taxon>Bacillati</taxon>
        <taxon>Actinomycetota</taxon>
        <taxon>Actinomycetes</taxon>
        <taxon>Geodermatophilales</taxon>
        <taxon>Geodermatophilaceae</taxon>
        <taxon>Klenkia</taxon>
    </lineage>
</organism>
<feature type="transmembrane region" description="Helical" evidence="1">
    <location>
        <begin position="84"/>
        <end position="103"/>
    </location>
</feature>
<keyword evidence="1" id="KW-0472">Membrane</keyword>
<dbReference type="STRING" id="1052260.SAMN05660199_00830"/>
<dbReference type="SUPFAM" id="SSF55073">
    <property type="entry name" value="Nucleotide cyclase"/>
    <property type="match status" value="1"/>
</dbReference>
<dbReference type="InterPro" id="IPR001633">
    <property type="entry name" value="EAL_dom"/>
</dbReference>
<reference evidence="5" key="1">
    <citation type="submission" date="2016-10" db="EMBL/GenBank/DDBJ databases">
        <authorList>
            <person name="Varghese N."/>
            <person name="Submissions S."/>
        </authorList>
    </citation>
    <scope>NUCLEOTIDE SEQUENCE [LARGE SCALE GENOMIC DNA]</scope>
    <source>
        <strain evidence="5">DSM 45843</strain>
    </source>
</reference>
<feature type="domain" description="EAL" evidence="2">
    <location>
        <begin position="497"/>
        <end position="759"/>
    </location>
</feature>
<feature type="transmembrane region" description="Helical" evidence="1">
    <location>
        <begin position="146"/>
        <end position="169"/>
    </location>
</feature>
<evidence type="ECO:0000313" key="4">
    <source>
        <dbReference type="EMBL" id="SDN84605.1"/>
    </source>
</evidence>
<evidence type="ECO:0000256" key="1">
    <source>
        <dbReference type="SAM" id="Phobius"/>
    </source>
</evidence>
<dbReference type="PANTHER" id="PTHR33121">
    <property type="entry name" value="CYCLIC DI-GMP PHOSPHODIESTERASE PDEF"/>
    <property type="match status" value="1"/>
</dbReference>
<keyword evidence="5" id="KW-1185">Reference proteome</keyword>
<dbReference type="InterPro" id="IPR000160">
    <property type="entry name" value="GGDEF_dom"/>
</dbReference>
<feature type="transmembrane region" description="Helical" evidence="1">
    <location>
        <begin position="115"/>
        <end position="134"/>
    </location>
</feature>
<dbReference type="InterPro" id="IPR043128">
    <property type="entry name" value="Rev_trsase/Diguanyl_cyclase"/>
</dbReference>
<dbReference type="PROSITE" id="PS50887">
    <property type="entry name" value="GGDEF"/>
    <property type="match status" value="1"/>
</dbReference>
<dbReference type="EMBL" id="FNIR01000002">
    <property type="protein sequence ID" value="SDN84605.1"/>
    <property type="molecule type" value="Genomic_DNA"/>
</dbReference>
<dbReference type="InterPro" id="IPR035919">
    <property type="entry name" value="EAL_sf"/>
</dbReference>
<dbReference type="GO" id="GO:0071111">
    <property type="term" value="F:cyclic-guanylate-specific phosphodiesterase activity"/>
    <property type="evidence" value="ECO:0007669"/>
    <property type="project" value="InterPro"/>
</dbReference>
<dbReference type="InterPro" id="IPR050706">
    <property type="entry name" value="Cyclic-di-GMP_PDE-like"/>
</dbReference>
<dbReference type="SMART" id="SM00052">
    <property type="entry name" value="EAL"/>
    <property type="match status" value="1"/>
</dbReference>
<dbReference type="Gene3D" id="3.20.20.450">
    <property type="entry name" value="EAL domain"/>
    <property type="match status" value="1"/>
</dbReference>
<dbReference type="SUPFAM" id="SSF141868">
    <property type="entry name" value="EAL domain-like"/>
    <property type="match status" value="1"/>
</dbReference>
<keyword evidence="1" id="KW-1133">Transmembrane helix</keyword>
<dbReference type="Proteomes" id="UP000199088">
    <property type="component" value="Unassembled WGS sequence"/>
</dbReference>
<dbReference type="AlphaFoldDB" id="A0A1H0EQI3"/>
<dbReference type="InterPro" id="IPR029787">
    <property type="entry name" value="Nucleotide_cyclase"/>
</dbReference>
<dbReference type="NCBIfam" id="TIGR00254">
    <property type="entry name" value="GGDEF"/>
    <property type="match status" value="1"/>
</dbReference>
<name>A0A1H0EQI3_9ACTN</name>
<feature type="transmembrane region" description="Helical" evidence="1">
    <location>
        <begin position="270"/>
        <end position="290"/>
    </location>
</feature>
<dbReference type="PROSITE" id="PS50883">
    <property type="entry name" value="EAL"/>
    <property type="match status" value="1"/>
</dbReference>
<sequence>MQERAATAPRTGRRRQHPGWLTASRVAVWSATGFALLVVVGSVFAADLSGVWDDPAVPVAFGVLATTCAVVAGCAAVRATTMAPVWTALAAVMLLFTSANLAYAADPPSGLEPSWADGLYGVGYLALVGMPFLLLRRLRLRPHPTVWVDGLTTGLGALALALAVVLSTVHDADAATLLALGYVAADLLLLALLASLGSVVGSFRSVLLPALAVGLQLVADLGQYLAGGNGAPTDLLYVTGPVLLAWAAHRCPPEWTIREQSWRLRLEVRRIVLPLGGSTAALLVLTWSALAPLGAVPVLLAVAALVSMAVRTVLTLRATENFYELRAQALTDPLTGLGNRRTLDAALAGLPDDVPTALLLLDLDSFHDVNDGLGHAAGDEVLRLQAARLTGDEEPPGRVAVRLEGDTFALVLPGTGPAGARAVADEMAARLRLPMHVGGTRVRLTASVGVAVAPAGQPSAPATLLRRADDALTQAKRRAEAVVVHVTDQQPEVEVSRLQLAGELDTAIAEGQLVLWFQPQLHVAPACPVARGGRVTTVAGCEALVRWAHPTRGMLGPDHILGAAEHGRLLPALGDAVLGMAVAAAATWWHHTPVPVSVNLSATDLGDRRLPDRVFQLLLAHRLPPWALTVEVVEDTLMLDPLRVADVLGRLREMGVGIAIDDYGTGYSSLSYLHQLPVDELKLDRSLTQDLATSPTAAAITRHSIALAHDLGLRVVGEGIEDPEGLDALVELGCDTVQGYLTGRPMPLADWTTWLAEQTPPPARVEPATVGS</sequence>
<dbReference type="SMART" id="SM00267">
    <property type="entry name" value="GGDEF"/>
    <property type="match status" value="1"/>
</dbReference>
<accession>A0A1H0EQI3</accession>
<evidence type="ECO:0000259" key="2">
    <source>
        <dbReference type="PROSITE" id="PS50883"/>
    </source>
</evidence>
<gene>
    <name evidence="4" type="ORF">SAMN05660199_00830</name>
</gene>
<feature type="transmembrane region" description="Helical" evidence="1">
    <location>
        <begin position="56"/>
        <end position="77"/>
    </location>
</feature>